<dbReference type="EnsemblPlants" id="AES94644">
    <property type="protein sequence ID" value="AES94644"/>
    <property type="gene ID" value="MTR_5g016720"/>
</dbReference>
<dbReference type="EMBL" id="CM001221">
    <property type="protein sequence ID" value="AES94644.1"/>
    <property type="molecule type" value="Genomic_DNA"/>
</dbReference>
<reference evidence="2" key="3">
    <citation type="submission" date="2015-04" db="UniProtKB">
        <authorList>
            <consortium name="EnsemblPlants"/>
        </authorList>
    </citation>
    <scope>IDENTIFICATION</scope>
    <source>
        <strain evidence="2">cv. Jemalong A17</strain>
    </source>
</reference>
<dbReference type="PaxDb" id="3880-AES94644"/>
<sequence length="96" mass="11516">MSSKHASSQRLRCDILALRSNIIVLLLRRGSPNRFTKWVRCDHVMIIRGKWIFRRVEMITLDDEEITMKLVKLSKRPKILNTKSSRWRNALRELKR</sequence>
<protein>
    <submittedName>
        <fullName evidence="1 2">Uncharacterized protein</fullName>
    </submittedName>
</protein>
<reference evidence="1 3" key="2">
    <citation type="journal article" date="2014" name="BMC Genomics">
        <title>An improved genome release (version Mt4.0) for the model legume Medicago truncatula.</title>
        <authorList>
            <person name="Tang H."/>
            <person name="Krishnakumar V."/>
            <person name="Bidwell S."/>
            <person name="Rosen B."/>
            <person name="Chan A."/>
            <person name="Zhou S."/>
            <person name="Gentzbittel L."/>
            <person name="Childs K.L."/>
            <person name="Yandell M."/>
            <person name="Gundlach H."/>
            <person name="Mayer K.F."/>
            <person name="Schwartz D.C."/>
            <person name="Town C.D."/>
        </authorList>
    </citation>
    <scope>GENOME REANNOTATION</scope>
    <source>
        <strain evidence="2 3">cv. Jemalong A17</strain>
    </source>
</reference>
<evidence type="ECO:0000313" key="3">
    <source>
        <dbReference type="Proteomes" id="UP000002051"/>
    </source>
</evidence>
<keyword evidence="3" id="KW-1185">Reference proteome</keyword>
<evidence type="ECO:0000313" key="1">
    <source>
        <dbReference type="EMBL" id="AES94644.1"/>
    </source>
</evidence>
<dbReference type="Proteomes" id="UP000002051">
    <property type="component" value="Chromosome 5"/>
</dbReference>
<reference evidence="1 3" key="1">
    <citation type="journal article" date="2011" name="Nature">
        <title>The Medicago genome provides insight into the evolution of rhizobial symbioses.</title>
        <authorList>
            <person name="Young N.D."/>
            <person name="Debelle F."/>
            <person name="Oldroyd G.E."/>
            <person name="Geurts R."/>
            <person name="Cannon S.B."/>
            <person name="Udvardi M.K."/>
            <person name="Benedito V.A."/>
            <person name="Mayer K.F."/>
            <person name="Gouzy J."/>
            <person name="Schoof H."/>
            <person name="Van de Peer Y."/>
            <person name="Proost S."/>
            <person name="Cook D.R."/>
            <person name="Meyers B.C."/>
            <person name="Spannagl M."/>
            <person name="Cheung F."/>
            <person name="De Mita S."/>
            <person name="Krishnakumar V."/>
            <person name="Gundlach H."/>
            <person name="Zhou S."/>
            <person name="Mudge J."/>
            <person name="Bharti A.K."/>
            <person name="Murray J.D."/>
            <person name="Naoumkina M.A."/>
            <person name="Rosen B."/>
            <person name="Silverstein K.A."/>
            <person name="Tang H."/>
            <person name="Rombauts S."/>
            <person name="Zhao P.X."/>
            <person name="Zhou P."/>
            <person name="Barbe V."/>
            <person name="Bardou P."/>
            <person name="Bechner M."/>
            <person name="Bellec A."/>
            <person name="Berger A."/>
            <person name="Berges H."/>
            <person name="Bidwell S."/>
            <person name="Bisseling T."/>
            <person name="Choisne N."/>
            <person name="Couloux A."/>
            <person name="Denny R."/>
            <person name="Deshpande S."/>
            <person name="Dai X."/>
            <person name="Doyle J.J."/>
            <person name="Dudez A.M."/>
            <person name="Farmer A.D."/>
            <person name="Fouteau S."/>
            <person name="Franken C."/>
            <person name="Gibelin C."/>
            <person name="Gish J."/>
            <person name="Goldstein S."/>
            <person name="Gonzalez A.J."/>
            <person name="Green P.J."/>
            <person name="Hallab A."/>
            <person name="Hartog M."/>
            <person name="Hua A."/>
            <person name="Humphray S.J."/>
            <person name="Jeong D.H."/>
            <person name="Jing Y."/>
            <person name="Jocker A."/>
            <person name="Kenton S.M."/>
            <person name="Kim D.J."/>
            <person name="Klee K."/>
            <person name="Lai H."/>
            <person name="Lang C."/>
            <person name="Lin S."/>
            <person name="Macmil S.L."/>
            <person name="Magdelenat G."/>
            <person name="Matthews L."/>
            <person name="McCorrison J."/>
            <person name="Monaghan E.L."/>
            <person name="Mun J.H."/>
            <person name="Najar F.Z."/>
            <person name="Nicholson C."/>
            <person name="Noirot C."/>
            <person name="O'Bleness M."/>
            <person name="Paule C.R."/>
            <person name="Poulain J."/>
            <person name="Prion F."/>
            <person name="Qin B."/>
            <person name="Qu C."/>
            <person name="Retzel E.F."/>
            <person name="Riddle C."/>
            <person name="Sallet E."/>
            <person name="Samain S."/>
            <person name="Samson N."/>
            <person name="Sanders I."/>
            <person name="Saurat O."/>
            <person name="Scarpelli C."/>
            <person name="Schiex T."/>
            <person name="Segurens B."/>
            <person name="Severin A.J."/>
            <person name="Sherrier D.J."/>
            <person name="Shi R."/>
            <person name="Sims S."/>
            <person name="Singer S.R."/>
            <person name="Sinharoy S."/>
            <person name="Sterck L."/>
            <person name="Viollet A."/>
            <person name="Wang B.B."/>
            <person name="Wang K."/>
            <person name="Wang M."/>
            <person name="Wang X."/>
            <person name="Warfsmann J."/>
            <person name="Weissenbach J."/>
            <person name="White D.D."/>
            <person name="White J.D."/>
            <person name="Wiley G.B."/>
            <person name="Wincker P."/>
            <person name="Xing Y."/>
            <person name="Yang L."/>
            <person name="Yao Z."/>
            <person name="Ying F."/>
            <person name="Zhai J."/>
            <person name="Zhou L."/>
            <person name="Zuber A."/>
            <person name="Denarie J."/>
            <person name="Dixon R.A."/>
            <person name="May G.D."/>
            <person name="Schwartz D.C."/>
            <person name="Rogers J."/>
            <person name="Quetier F."/>
            <person name="Town C.D."/>
            <person name="Roe B.A."/>
        </authorList>
    </citation>
    <scope>NUCLEOTIDE SEQUENCE [LARGE SCALE GENOMIC DNA]</scope>
    <source>
        <strain evidence="1">A17</strain>
        <strain evidence="2 3">cv. Jemalong A17</strain>
    </source>
</reference>
<organism evidence="1 3">
    <name type="scientific">Medicago truncatula</name>
    <name type="common">Barrel medic</name>
    <name type="synonym">Medicago tribuloides</name>
    <dbReference type="NCBI Taxonomy" id="3880"/>
    <lineage>
        <taxon>Eukaryota</taxon>
        <taxon>Viridiplantae</taxon>
        <taxon>Streptophyta</taxon>
        <taxon>Embryophyta</taxon>
        <taxon>Tracheophyta</taxon>
        <taxon>Spermatophyta</taxon>
        <taxon>Magnoliopsida</taxon>
        <taxon>eudicotyledons</taxon>
        <taxon>Gunneridae</taxon>
        <taxon>Pentapetalae</taxon>
        <taxon>rosids</taxon>
        <taxon>fabids</taxon>
        <taxon>Fabales</taxon>
        <taxon>Fabaceae</taxon>
        <taxon>Papilionoideae</taxon>
        <taxon>50 kb inversion clade</taxon>
        <taxon>NPAAA clade</taxon>
        <taxon>Hologalegina</taxon>
        <taxon>IRL clade</taxon>
        <taxon>Trifolieae</taxon>
        <taxon>Medicago</taxon>
    </lineage>
</organism>
<dbReference type="AlphaFoldDB" id="G7K5A7"/>
<gene>
    <name evidence="1" type="ordered locus">MTR_5g016720</name>
</gene>
<accession>G7K5A7</accession>
<proteinExistence type="predicted"/>
<dbReference type="HOGENOM" id="CLU_2362907_0_0_1"/>
<evidence type="ECO:0000313" key="2">
    <source>
        <dbReference type="EnsemblPlants" id="AES94644"/>
    </source>
</evidence>
<name>G7K5A7_MEDTR</name>